<evidence type="ECO:0000313" key="3">
    <source>
        <dbReference type="Proteomes" id="UP001234581"/>
    </source>
</evidence>
<feature type="compositionally biased region" description="Polar residues" evidence="1">
    <location>
        <begin position="90"/>
        <end position="107"/>
    </location>
</feature>
<feature type="region of interest" description="Disordered" evidence="1">
    <location>
        <begin position="200"/>
        <end position="261"/>
    </location>
</feature>
<feature type="compositionally biased region" description="Basic residues" evidence="1">
    <location>
        <begin position="247"/>
        <end position="261"/>
    </location>
</feature>
<sequence>MLRVSSLIYLQQVWERQPSEDNNKNVIKAISTDTSTTAAIQSFPSPPQTPIINTATDAAPLLSSPTHVGATDVQQQPSSSASAGGNLSSQTKDTTMTLSKVNINNDGRSADHKIKERENDGIVMEGSNGSQDQTRQQAKDECNNSKPTATAMGTNDDVISTSSPTEGDSGVGASAGRTMGSYHFYYDNDQEEEAEGDNIVSMASNSSGGTTSMPPTPTSLPAQKQHQHHLPPPPPPPEEPAEEQKGLRRQASRLTLKRRSLTKKLKKAVSFHKLGNKRDSVVM</sequence>
<keyword evidence="3" id="KW-1185">Reference proteome</keyword>
<name>A0AAD7V8R9_9FUNG</name>
<dbReference type="GeneID" id="83210970"/>
<feature type="region of interest" description="Disordered" evidence="1">
    <location>
        <begin position="62"/>
        <end position="176"/>
    </location>
</feature>
<evidence type="ECO:0000256" key="1">
    <source>
        <dbReference type="SAM" id="MobiDB-lite"/>
    </source>
</evidence>
<dbReference type="RefSeq" id="XP_058345424.1">
    <property type="nucleotide sequence ID" value="XM_058483626.1"/>
</dbReference>
<proteinExistence type="predicted"/>
<accession>A0AAD7V8R9</accession>
<reference evidence="2 3" key="1">
    <citation type="submission" date="2023-03" db="EMBL/GenBank/DDBJ databases">
        <title>Genome sequence of Lichtheimia ornata CBS 291.66.</title>
        <authorList>
            <person name="Mohabir J.T."/>
            <person name="Shea T.P."/>
            <person name="Kurbessoian T."/>
            <person name="Berby B."/>
            <person name="Fontaine J."/>
            <person name="Livny J."/>
            <person name="Gnirke A."/>
            <person name="Stajich J.E."/>
            <person name="Cuomo C.A."/>
        </authorList>
    </citation>
    <scope>NUCLEOTIDE SEQUENCE [LARGE SCALE GENOMIC DNA]</scope>
    <source>
        <strain evidence="2">CBS 291.66</strain>
    </source>
</reference>
<gene>
    <name evidence="2" type="ORF">O0I10_003557</name>
</gene>
<dbReference type="AlphaFoldDB" id="A0AAD7V8R9"/>
<protein>
    <submittedName>
        <fullName evidence="2">Uncharacterized protein</fullName>
    </submittedName>
</protein>
<feature type="compositionally biased region" description="Low complexity" evidence="1">
    <location>
        <begin position="78"/>
        <end position="89"/>
    </location>
</feature>
<feature type="compositionally biased region" description="Low complexity" evidence="1">
    <location>
        <begin position="206"/>
        <end position="224"/>
    </location>
</feature>
<feature type="compositionally biased region" description="Polar residues" evidence="1">
    <location>
        <begin position="144"/>
        <end position="166"/>
    </location>
</feature>
<dbReference type="EMBL" id="JARTCD010000012">
    <property type="protein sequence ID" value="KAJ8660511.1"/>
    <property type="molecule type" value="Genomic_DNA"/>
</dbReference>
<comment type="caution">
    <text evidence="2">The sequence shown here is derived from an EMBL/GenBank/DDBJ whole genome shotgun (WGS) entry which is preliminary data.</text>
</comment>
<dbReference type="Proteomes" id="UP001234581">
    <property type="component" value="Unassembled WGS sequence"/>
</dbReference>
<feature type="compositionally biased region" description="Basic and acidic residues" evidence="1">
    <location>
        <begin position="108"/>
        <end position="120"/>
    </location>
</feature>
<feature type="compositionally biased region" description="Polar residues" evidence="1">
    <location>
        <begin position="127"/>
        <end position="136"/>
    </location>
</feature>
<evidence type="ECO:0000313" key="2">
    <source>
        <dbReference type="EMBL" id="KAJ8660511.1"/>
    </source>
</evidence>
<organism evidence="2 3">
    <name type="scientific">Lichtheimia ornata</name>
    <dbReference type="NCBI Taxonomy" id="688661"/>
    <lineage>
        <taxon>Eukaryota</taxon>
        <taxon>Fungi</taxon>
        <taxon>Fungi incertae sedis</taxon>
        <taxon>Mucoromycota</taxon>
        <taxon>Mucoromycotina</taxon>
        <taxon>Mucoromycetes</taxon>
        <taxon>Mucorales</taxon>
        <taxon>Lichtheimiaceae</taxon>
        <taxon>Lichtheimia</taxon>
    </lineage>
</organism>